<feature type="domain" description="FAD dependent oxidoreductase" evidence="1">
    <location>
        <begin position="52"/>
        <end position="410"/>
    </location>
</feature>
<dbReference type="InterPro" id="IPR036188">
    <property type="entry name" value="FAD/NAD-bd_sf"/>
</dbReference>
<name>A0A6J4N8U6_9ACTN</name>
<evidence type="ECO:0000259" key="1">
    <source>
        <dbReference type="Pfam" id="PF01266"/>
    </source>
</evidence>
<dbReference type="PANTHER" id="PTHR13847:SF281">
    <property type="entry name" value="FAD DEPENDENT OXIDOREDUCTASE DOMAIN-CONTAINING PROTEIN"/>
    <property type="match status" value="1"/>
</dbReference>
<accession>A0A6J4N8U6</accession>
<dbReference type="Gene3D" id="3.50.50.60">
    <property type="entry name" value="FAD/NAD(P)-binding domain"/>
    <property type="match status" value="1"/>
</dbReference>
<organism evidence="2">
    <name type="scientific">uncultured Nocardioidaceae bacterium</name>
    <dbReference type="NCBI Taxonomy" id="253824"/>
    <lineage>
        <taxon>Bacteria</taxon>
        <taxon>Bacillati</taxon>
        <taxon>Actinomycetota</taxon>
        <taxon>Actinomycetes</taxon>
        <taxon>Propionibacteriales</taxon>
        <taxon>Nocardioidaceae</taxon>
        <taxon>environmental samples</taxon>
    </lineage>
</organism>
<sequence>MRGADDTVFERRRPAESLVEASLRDARDACFWIEDVATPLRFPPLRSDLVCDLAVVGGGYTGLWTAIRAKQRDPGRRVVLVESRRLGWAASGRNGGFCAASLTHGEENGRTRWPSEYATLERLGTENLDAIEATVNEHGMRVDFERSGELSVAVEPHQVGWLQEAASSGAGKFLDRDEVRAEVDSPTYLAGLLGEETALLHPAKMVDELARVAADLGVEIFEDSHVLSLDAADRSGPVTLQLASGAVRASRVALGTNAFPALVRRYRPYTVPVYDYAVMTEPLTRSQLDSIGWRNRQGIDDAANQFHYYRLSADDRILFGGYDAVYRGKKVRDSHEHRPATHRRLGSHLLTTFPQLEGIGITHRWAGAIDTSTRFCAFYGLARQGRVAHAAGFTGLGVGATRFAADVLLDLLDGLDTERTGLEMVRRKPLPFPPEPLAAVGIQATRWSLDRADHRQGRRNAWLRTLDRFGLGFDS</sequence>
<dbReference type="Gene3D" id="3.30.9.10">
    <property type="entry name" value="D-Amino Acid Oxidase, subunit A, domain 2"/>
    <property type="match status" value="1"/>
</dbReference>
<dbReference type="GO" id="GO:0005737">
    <property type="term" value="C:cytoplasm"/>
    <property type="evidence" value="ECO:0007669"/>
    <property type="project" value="TreeGrafter"/>
</dbReference>
<dbReference type="AlphaFoldDB" id="A0A6J4N8U6"/>
<evidence type="ECO:0000313" key="2">
    <source>
        <dbReference type="EMBL" id="CAA9376236.1"/>
    </source>
</evidence>
<dbReference type="EMBL" id="CADCUK010000118">
    <property type="protein sequence ID" value="CAA9376236.1"/>
    <property type="molecule type" value="Genomic_DNA"/>
</dbReference>
<protein>
    <submittedName>
        <fullName evidence="2">Oxidoreductase</fullName>
    </submittedName>
</protein>
<dbReference type="PANTHER" id="PTHR13847">
    <property type="entry name" value="SARCOSINE DEHYDROGENASE-RELATED"/>
    <property type="match status" value="1"/>
</dbReference>
<dbReference type="Pfam" id="PF01266">
    <property type="entry name" value="DAO"/>
    <property type="match status" value="1"/>
</dbReference>
<gene>
    <name evidence="2" type="ORF">AVDCRST_MAG47-1764</name>
</gene>
<dbReference type="SUPFAM" id="SSF51905">
    <property type="entry name" value="FAD/NAD(P)-binding domain"/>
    <property type="match status" value="1"/>
</dbReference>
<reference evidence="2" key="1">
    <citation type="submission" date="2020-02" db="EMBL/GenBank/DDBJ databases">
        <authorList>
            <person name="Meier V. D."/>
        </authorList>
    </citation>
    <scope>NUCLEOTIDE SEQUENCE</scope>
    <source>
        <strain evidence="2">AVDCRST_MAG47</strain>
    </source>
</reference>
<proteinExistence type="predicted"/>
<dbReference type="InterPro" id="IPR006076">
    <property type="entry name" value="FAD-dep_OxRdtase"/>
</dbReference>